<reference evidence="3" key="2">
    <citation type="submission" date="2020-12" db="EMBL/GenBank/DDBJ databases">
        <authorList>
            <person name="Kanost M."/>
        </authorList>
    </citation>
    <scope>NUCLEOTIDE SEQUENCE</scope>
</reference>
<keyword evidence="1" id="KW-0521">NADP</keyword>
<feature type="domain" description="Thioester reductase (TE)" evidence="2">
    <location>
        <begin position="21"/>
        <end position="290"/>
    </location>
</feature>
<dbReference type="PANTHER" id="PTHR11011">
    <property type="entry name" value="MALE STERILITY PROTEIN 2-RELATED"/>
    <property type="match status" value="1"/>
</dbReference>
<keyword evidence="1" id="KW-0560">Oxidoreductase</keyword>
<evidence type="ECO:0000259" key="2">
    <source>
        <dbReference type="Pfam" id="PF07993"/>
    </source>
</evidence>
<reference evidence="3" key="1">
    <citation type="journal article" date="2016" name="Insect Biochem. Mol. Biol.">
        <title>Multifaceted biological insights from a draft genome sequence of the tobacco hornworm moth, Manduca sexta.</title>
        <authorList>
            <person name="Kanost M.R."/>
            <person name="Arrese E.L."/>
            <person name="Cao X."/>
            <person name="Chen Y.R."/>
            <person name="Chellapilla S."/>
            <person name="Goldsmith M.R."/>
            <person name="Grosse-Wilde E."/>
            <person name="Heckel D.G."/>
            <person name="Herndon N."/>
            <person name="Jiang H."/>
            <person name="Papanicolaou A."/>
            <person name="Qu J."/>
            <person name="Soulages J.L."/>
            <person name="Vogel H."/>
            <person name="Walters J."/>
            <person name="Waterhouse R.M."/>
            <person name="Ahn S.J."/>
            <person name="Almeida F.C."/>
            <person name="An C."/>
            <person name="Aqrawi P."/>
            <person name="Bretschneider A."/>
            <person name="Bryant W.B."/>
            <person name="Bucks S."/>
            <person name="Chao H."/>
            <person name="Chevignon G."/>
            <person name="Christen J.M."/>
            <person name="Clarke D.F."/>
            <person name="Dittmer N.T."/>
            <person name="Ferguson L.C.F."/>
            <person name="Garavelou S."/>
            <person name="Gordon K.H.J."/>
            <person name="Gunaratna R.T."/>
            <person name="Han Y."/>
            <person name="Hauser F."/>
            <person name="He Y."/>
            <person name="Heidel-Fischer H."/>
            <person name="Hirsh A."/>
            <person name="Hu Y."/>
            <person name="Jiang H."/>
            <person name="Kalra D."/>
            <person name="Klinner C."/>
            <person name="Konig C."/>
            <person name="Kovar C."/>
            <person name="Kroll A.R."/>
            <person name="Kuwar S.S."/>
            <person name="Lee S.L."/>
            <person name="Lehman R."/>
            <person name="Li K."/>
            <person name="Li Z."/>
            <person name="Liang H."/>
            <person name="Lovelace S."/>
            <person name="Lu Z."/>
            <person name="Mansfield J.H."/>
            <person name="McCulloch K.J."/>
            <person name="Mathew T."/>
            <person name="Morton B."/>
            <person name="Muzny D.M."/>
            <person name="Neunemann D."/>
            <person name="Ongeri F."/>
            <person name="Pauchet Y."/>
            <person name="Pu L.L."/>
            <person name="Pyrousis I."/>
            <person name="Rao X.J."/>
            <person name="Redding A."/>
            <person name="Roesel C."/>
            <person name="Sanchez-Gracia A."/>
            <person name="Schaack S."/>
            <person name="Shukla A."/>
            <person name="Tetreau G."/>
            <person name="Wang Y."/>
            <person name="Xiong G.H."/>
            <person name="Traut W."/>
            <person name="Walsh T.K."/>
            <person name="Worley K.C."/>
            <person name="Wu D."/>
            <person name="Wu W."/>
            <person name="Wu Y.Q."/>
            <person name="Zhang X."/>
            <person name="Zou Z."/>
            <person name="Zucker H."/>
            <person name="Briscoe A.D."/>
            <person name="Burmester T."/>
            <person name="Clem R.J."/>
            <person name="Feyereisen R."/>
            <person name="Grimmelikhuijzen C.J.P."/>
            <person name="Hamodrakas S.J."/>
            <person name="Hansson B.S."/>
            <person name="Huguet E."/>
            <person name="Jermiin L.S."/>
            <person name="Lan Q."/>
            <person name="Lehman H.K."/>
            <person name="Lorenzen M."/>
            <person name="Merzendorfer H."/>
            <person name="Michalopoulos I."/>
            <person name="Morton D.B."/>
            <person name="Muthukrishnan S."/>
            <person name="Oakeshott J.G."/>
            <person name="Palmer W."/>
            <person name="Park Y."/>
            <person name="Passarelli A.L."/>
            <person name="Rozas J."/>
            <person name="Schwartz L.M."/>
            <person name="Smith W."/>
            <person name="Southgate A."/>
            <person name="Vilcinskas A."/>
            <person name="Vogt R."/>
            <person name="Wang P."/>
            <person name="Werren J."/>
            <person name="Yu X.Q."/>
            <person name="Zhou J.J."/>
            <person name="Brown S.J."/>
            <person name="Scherer S.E."/>
            <person name="Richards S."/>
            <person name="Blissard G.W."/>
        </authorList>
    </citation>
    <scope>NUCLEOTIDE SEQUENCE</scope>
</reference>
<dbReference type="GO" id="GO:0080019">
    <property type="term" value="F:alcohol-forming very long-chain fatty acyl-CoA reductase activity"/>
    <property type="evidence" value="ECO:0007669"/>
    <property type="project" value="InterPro"/>
</dbReference>
<evidence type="ECO:0000313" key="3">
    <source>
        <dbReference type="EMBL" id="KAG6454646.1"/>
    </source>
</evidence>
<protein>
    <recommendedName>
        <fullName evidence="1">Fatty acyl-CoA reductase</fullName>
        <ecNumber evidence="1">1.2.1.84</ecNumber>
    </recommendedName>
</protein>
<dbReference type="EC" id="1.2.1.84" evidence="1"/>
<comment type="catalytic activity">
    <reaction evidence="1">
        <text>a long-chain fatty acyl-CoA + 2 NADPH + 2 H(+) = a long-chain primary fatty alcohol + 2 NADP(+) + CoA</text>
        <dbReference type="Rhea" id="RHEA:52716"/>
        <dbReference type="ChEBI" id="CHEBI:15378"/>
        <dbReference type="ChEBI" id="CHEBI:57287"/>
        <dbReference type="ChEBI" id="CHEBI:57783"/>
        <dbReference type="ChEBI" id="CHEBI:58349"/>
        <dbReference type="ChEBI" id="CHEBI:77396"/>
        <dbReference type="ChEBI" id="CHEBI:83139"/>
        <dbReference type="EC" id="1.2.1.84"/>
    </reaction>
</comment>
<gene>
    <name evidence="3" type="ORF">O3G_MSEX008796</name>
</gene>
<proteinExistence type="inferred from homology"/>
<dbReference type="Proteomes" id="UP000791440">
    <property type="component" value="Unassembled WGS sequence"/>
</dbReference>
<evidence type="ECO:0000313" key="4">
    <source>
        <dbReference type="Proteomes" id="UP000791440"/>
    </source>
</evidence>
<keyword evidence="1" id="KW-0444">Lipid biosynthesis</keyword>
<dbReference type="EMBL" id="JH668471">
    <property type="protein sequence ID" value="KAG6454646.1"/>
    <property type="molecule type" value="Genomic_DNA"/>
</dbReference>
<dbReference type="PANTHER" id="PTHR11011:SF116">
    <property type="entry name" value="FATTY ACYL-COA REDUCTASE CG5065-RELATED"/>
    <property type="match status" value="1"/>
</dbReference>
<comment type="function">
    <text evidence="1">Catalyzes the reduction of fatty acyl-CoA to fatty alcohols.</text>
</comment>
<dbReference type="GO" id="GO:0102965">
    <property type="term" value="F:alcohol-forming long-chain fatty acyl-CoA reductase activity"/>
    <property type="evidence" value="ECO:0007669"/>
    <property type="project" value="UniProtKB-EC"/>
</dbReference>
<sequence length="417" mass="47213">MSINKEYVPVADFYAGRSVFLTGVSGFLGKVILEKLLYSCKHINNVYVMIREKKGVSAEERFRDIINLPVFTRLKEERPEDLNKIIPVTGDLLAPNLGIEKSVEESFVNKVSVVLHSAATIKYNQQLDEALNNNLEGTRRVLELCQRMPRIRSFVHVSTAYSNMDREVIDEVVYPAPAALRDVYTSIKQHGVTDEKLIKKILNGKPNTYVFSKALAENMLVDQHGDIPTTIVRPSTVAAAMSDPLPGWVDNWFAATGIFHVTGSGNNRVIFGRKSNVLDIIPVDYVSNLIIVAAARKTQSKDIPVFNSCSSSCNPVNFGEIFMYLKEYYVTNKYHDAYPMLLFSRNKWIVNFLTFLLQMLPAKVADVYVRTKGQKPRLVVYNILVVFGRRKPSWLWNRLPRRMSAGSNPKGTHLCLF</sequence>
<evidence type="ECO:0000256" key="1">
    <source>
        <dbReference type="RuleBase" id="RU363097"/>
    </source>
</evidence>
<dbReference type="InterPro" id="IPR013120">
    <property type="entry name" value="FAR_NAD-bd"/>
</dbReference>
<keyword evidence="4" id="KW-1185">Reference proteome</keyword>
<dbReference type="CDD" id="cd05236">
    <property type="entry name" value="FAR-N_SDR_e"/>
    <property type="match status" value="1"/>
</dbReference>
<dbReference type="AlphaFoldDB" id="A0A921ZBZ5"/>
<accession>A0A921ZBZ5</accession>
<organism evidence="3 4">
    <name type="scientific">Manduca sexta</name>
    <name type="common">Tobacco hawkmoth</name>
    <name type="synonym">Tobacco hornworm</name>
    <dbReference type="NCBI Taxonomy" id="7130"/>
    <lineage>
        <taxon>Eukaryota</taxon>
        <taxon>Metazoa</taxon>
        <taxon>Ecdysozoa</taxon>
        <taxon>Arthropoda</taxon>
        <taxon>Hexapoda</taxon>
        <taxon>Insecta</taxon>
        <taxon>Pterygota</taxon>
        <taxon>Neoptera</taxon>
        <taxon>Endopterygota</taxon>
        <taxon>Lepidoptera</taxon>
        <taxon>Glossata</taxon>
        <taxon>Ditrysia</taxon>
        <taxon>Bombycoidea</taxon>
        <taxon>Sphingidae</taxon>
        <taxon>Sphinginae</taxon>
        <taxon>Sphingini</taxon>
        <taxon>Manduca</taxon>
    </lineage>
</organism>
<comment type="caution">
    <text evidence="3">The sequence shown here is derived from an EMBL/GenBank/DDBJ whole genome shotgun (WGS) entry which is preliminary data.</text>
</comment>
<keyword evidence="1" id="KW-0443">Lipid metabolism</keyword>
<comment type="similarity">
    <text evidence="1">Belongs to the fatty acyl-CoA reductase family.</text>
</comment>
<dbReference type="GO" id="GO:0005777">
    <property type="term" value="C:peroxisome"/>
    <property type="evidence" value="ECO:0007669"/>
    <property type="project" value="TreeGrafter"/>
</dbReference>
<dbReference type="Pfam" id="PF07993">
    <property type="entry name" value="NAD_binding_4"/>
    <property type="match status" value="1"/>
</dbReference>
<dbReference type="GO" id="GO:0035336">
    <property type="term" value="P:long-chain fatty-acyl-CoA metabolic process"/>
    <property type="evidence" value="ECO:0007669"/>
    <property type="project" value="TreeGrafter"/>
</dbReference>
<dbReference type="InterPro" id="IPR026055">
    <property type="entry name" value="FAR"/>
</dbReference>
<name>A0A921ZBZ5_MANSE</name>